<evidence type="ECO:0000259" key="2">
    <source>
        <dbReference type="Pfam" id="PF01052"/>
    </source>
</evidence>
<reference evidence="3 4" key="1">
    <citation type="submission" date="2021-06" db="EMBL/GenBank/DDBJ databases">
        <title>50 bacteria genomes isolated from Dapeng, Shenzhen, China.</title>
        <authorList>
            <person name="Zheng W."/>
            <person name="Yu S."/>
            <person name="Huang Y."/>
        </authorList>
    </citation>
    <scope>NUCLEOTIDE SEQUENCE [LARGE SCALE GENOMIC DNA]</scope>
    <source>
        <strain evidence="3 4">DP1N14-2</strain>
    </source>
</reference>
<organism evidence="3 4">
    <name type="scientific">Leisingera daeponensis</name>
    <dbReference type="NCBI Taxonomy" id="405746"/>
    <lineage>
        <taxon>Bacteria</taxon>
        <taxon>Pseudomonadati</taxon>
        <taxon>Pseudomonadota</taxon>
        <taxon>Alphaproteobacteria</taxon>
        <taxon>Rhodobacterales</taxon>
        <taxon>Roseobacteraceae</taxon>
        <taxon>Leisingera</taxon>
    </lineage>
</organism>
<feature type="compositionally biased region" description="Low complexity" evidence="1">
    <location>
        <begin position="404"/>
        <end position="428"/>
    </location>
</feature>
<sequence length="446" mass="45237">MSETEAAEAGSGRQSVLARKLAAAKEGAGGLSSSLTLKALRRSVARAAADLCDLPLAVLAARQSNRDSDDLAGQLSDKDLLVVLDCPQGRLGAASMDAATVTALIQQQTIGAVIGKAPDERHYTPTDAAMTSEFLERSFAKVVAMLDGHADQALFSGYRFGAQVETVRSLVLGMEADDYRLIELNLDLACGTMQGVMKLILPEPTPEELQGGPGSGNGPSLGSNLDSIRAELTAVLCKMRVPLQEFAGLQIGDTIPLDAAFLYETDLLTIGGKSVAQGRLGQMNGARAVRLTSPKSKQASNPAAEAMAFSEGGGMEALPGSAPALGMDMGIAAQGLQDPMGDMGMPGLDGGAAMDASALDAGAGEELPTLDGEGLEAGFGGDSGGGFDSGGGLSMDGLDGGFADLPDLSDLPDLPDLPGGDLGDFAAGDPEEISQLAGLDGALPEG</sequence>
<feature type="domain" description="Flagellar motor switch protein FliN-like C-terminal" evidence="2">
    <location>
        <begin position="225"/>
        <end position="293"/>
    </location>
</feature>
<keyword evidence="3" id="KW-0969">Cilium</keyword>
<evidence type="ECO:0000256" key="1">
    <source>
        <dbReference type="SAM" id="MobiDB-lite"/>
    </source>
</evidence>
<feature type="region of interest" description="Disordered" evidence="1">
    <location>
        <begin position="404"/>
        <end position="446"/>
    </location>
</feature>
<accession>A0ABS7NBR6</accession>
<dbReference type="EMBL" id="JAHVJA010000001">
    <property type="protein sequence ID" value="MBY6138648.1"/>
    <property type="molecule type" value="Genomic_DNA"/>
</dbReference>
<keyword evidence="3" id="KW-0282">Flagellum</keyword>
<feature type="region of interest" description="Disordered" evidence="1">
    <location>
        <begin position="204"/>
        <end position="223"/>
    </location>
</feature>
<keyword evidence="4" id="KW-1185">Reference proteome</keyword>
<dbReference type="Pfam" id="PF01052">
    <property type="entry name" value="FliMN_C"/>
    <property type="match status" value="1"/>
</dbReference>
<dbReference type="RefSeq" id="WP_222507428.1">
    <property type="nucleotide sequence ID" value="NZ_JAHVJA010000001.1"/>
</dbReference>
<dbReference type="InterPro" id="IPR036429">
    <property type="entry name" value="SpoA-like_sf"/>
</dbReference>
<dbReference type="SUPFAM" id="SSF101801">
    <property type="entry name" value="Surface presentation of antigens (SPOA)"/>
    <property type="match status" value="1"/>
</dbReference>
<dbReference type="Proteomes" id="UP000766629">
    <property type="component" value="Unassembled WGS sequence"/>
</dbReference>
<gene>
    <name evidence="3" type="ORF">KUV26_04295</name>
</gene>
<proteinExistence type="predicted"/>
<evidence type="ECO:0000313" key="3">
    <source>
        <dbReference type="EMBL" id="MBY6138648.1"/>
    </source>
</evidence>
<name>A0ABS7NBR6_9RHOB</name>
<comment type="caution">
    <text evidence="3">The sequence shown here is derived from an EMBL/GenBank/DDBJ whole genome shotgun (WGS) entry which is preliminary data.</text>
</comment>
<dbReference type="InterPro" id="IPR001543">
    <property type="entry name" value="FliN-like_C"/>
</dbReference>
<protein>
    <submittedName>
        <fullName evidence="3">FliM/FliN family flagellar motor switch protein</fullName>
    </submittedName>
</protein>
<dbReference type="Gene3D" id="2.30.330.10">
    <property type="entry name" value="SpoA-like"/>
    <property type="match status" value="1"/>
</dbReference>
<keyword evidence="3" id="KW-0966">Cell projection</keyword>
<evidence type="ECO:0000313" key="4">
    <source>
        <dbReference type="Proteomes" id="UP000766629"/>
    </source>
</evidence>